<dbReference type="AlphaFoldDB" id="A0A2K4ZKT3"/>
<dbReference type="OrthoDB" id="10010598at2"/>
<evidence type="ECO:0000256" key="1">
    <source>
        <dbReference type="SAM" id="MobiDB-lite"/>
    </source>
</evidence>
<feature type="compositionally biased region" description="Basic and acidic residues" evidence="1">
    <location>
        <begin position="18"/>
        <end position="28"/>
    </location>
</feature>
<organism evidence="2 3">
    <name type="scientific">Acetatifactor muris</name>
    <dbReference type="NCBI Taxonomy" id="879566"/>
    <lineage>
        <taxon>Bacteria</taxon>
        <taxon>Bacillati</taxon>
        <taxon>Bacillota</taxon>
        <taxon>Clostridia</taxon>
        <taxon>Lachnospirales</taxon>
        <taxon>Lachnospiraceae</taxon>
        <taxon>Acetatifactor</taxon>
    </lineage>
</organism>
<keyword evidence="3" id="KW-1185">Reference proteome</keyword>
<evidence type="ECO:0000313" key="2">
    <source>
        <dbReference type="EMBL" id="SOY31055.1"/>
    </source>
</evidence>
<gene>
    <name evidence="2" type="ORF">AMURIS_03789</name>
</gene>
<evidence type="ECO:0000313" key="3">
    <source>
        <dbReference type="Proteomes" id="UP000236311"/>
    </source>
</evidence>
<protein>
    <submittedName>
        <fullName evidence="2">Uncharacterized protein</fullName>
    </submittedName>
</protein>
<accession>A0A2K4ZKT3</accession>
<name>A0A2K4ZKT3_9FIRM</name>
<dbReference type="Proteomes" id="UP000236311">
    <property type="component" value="Unassembled WGS sequence"/>
</dbReference>
<feature type="region of interest" description="Disordered" evidence="1">
    <location>
        <begin position="1"/>
        <end position="28"/>
    </location>
</feature>
<sequence length="73" mass="8364">MAKTKSVLKSQKPKRVKEKPEEKAPKRIDTGKIMALKRARWTDEDIAAEMRMEPAAVSKVIRQYIRRLAEGGL</sequence>
<proteinExistence type="predicted"/>
<dbReference type="EMBL" id="OFSM01000021">
    <property type="protein sequence ID" value="SOY31055.1"/>
    <property type="molecule type" value="Genomic_DNA"/>
</dbReference>
<dbReference type="RefSeq" id="WP_103241064.1">
    <property type="nucleotide sequence ID" value="NZ_JANJZD010000024.1"/>
</dbReference>
<reference evidence="2 3" key="1">
    <citation type="submission" date="2018-01" db="EMBL/GenBank/DDBJ databases">
        <authorList>
            <person name="Gaut B.S."/>
            <person name="Morton B.R."/>
            <person name="Clegg M.T."/>
            <person name="Duvall M.R."/>
        </authorList>
    </citation>
    <scope>NUCLEOTIDE SEQUENCE [LARGE SCALE GENOMIC DNA]</scope>
    <source>
        <strain evidence="2">GP69</strain>
    </source>
</reference>